<organism evidence="2">
    <name type="scientific">Dehalogenimonas sp. 4OHTPN</name>
    <dbReference type="NCBI Taxonomy" id="3166643"/>
    <lineage>
        <taxon>Bacteria</taxon>
        <taxon>Bacillati</taxon>
        <taxon>Chloroflexota</taxon>
        <taxon>Dehalococcoidia</taxon>
        <taxon>Dehalococcoidales</taxon>
        <taxon>Dehalococcoidaceae</taxon>
        <taxon>Dehalogenimonas</taxon>
    </lineage>
</organism>
<feature type="region of interest" description="Disordered" evidence="1">
    <location>
        <begin position="160"/>
        <end position="186"/>
    </location>
</feature>
<accession>A0AAU8G8X1</accession>
<dbReference type="RefSeq" id="WP_353714063.1">
    <property type="nucleotide sequence ID" value="NZ_CP159307.1"/>
</dbReference>
<proteinExistence type="predicted"/>
<dbReference type="EMBL" id="CP159307">
    <property type="protein sequence ID" value="XCH32792.1"/>
    <property type="molecule type" value="Genomic_DNA"/>
</dbReference>
<dbReference type="AlphaFoldDB" id="A0AAU8G8X1"/>
<evidence type="ECO:0000256" key="1">
    <source>
        <dbReference type="SAM" id="MobiDB-lite"/>
    </source>
</evidence>
<gene>
    <name evidence="2" type="ORF">ABV300_06420</name>
</gene>
<protein>
    <submittedName>
        <fullName evidence="2">Uncharacterized protein</fullName>
    </submittedName>
</protein>
<reference evidence="2" key="1">
    <citation type="submission" date="2024-06" db="EMBL/GenBank/DDBJ databases">
        <title>A Novel Isolate, Dehalogenimonas sp. Strain 4OHTPN, Dechlorinates Aromatic 4 Hydroxy chlorothalonil by a Novel Reductive Dehalogenase.</title>
        <authorList>
            <person name="Liu G."/>
        </authorList>
    </citation>
    <scope>NUCLEOTIDE SEQUENCE</scope>
    <source>
        <strain evidence="2">4OHTPN</strain>
    </source>
</reference>
<evidence type="ECO:0000313" key="2">
    <source>
        <dbReference type="EMBL" id="XCH32792.1"/>
    </source>
</evidence>
<name>A0AAU8G8X1_9CHLR</name>
<sequence>MGFFSKRKIQGDELLNYLDFLGEEWKFRAFQEKEASAYTDALTRFDPKAAAKNADAYAELAGAASRLAQSAAELVRRKDALKTVPDKATSCYFAWHAAYTDYLAWALAQADTIEDKMAGNPTDAAALKELQQKSEQSRTEAETEEQKLLKQLDLSQADIEQLHDRASQAAAQDTWRPRVITRKPKR</sequence>